<proteinExistence type="inferred from homology"/>
<dbReference type="Pfam" id="PF01865">
    <property type="entry name" value="PhoU_div"/>
    <property type="match status" value="1"/>
</dbReference>
<dbReference type="Gene3D" id="1.20.58.220">
    <property type="entry name" value="Phosphate transport system protein phou homolog 2, domain 2"/>
    <property type="match status" value="1"/>
</dbReference>
<reference evidence="2" key="2">
    <citation type="submission" date="2014-09" db="EMBL/GenBank/DDBJ databases">
        <title>Criblamydia sequanensis harbors a mega-plasmid encoding arsenite resistance.</title>
        <authorList>
            <person name="Bertelli C."/>
            <person name="Goesmann A."/>
            <person name="Greub G."/>
        </authorList>
    </citation>
    <scope>NUCLEOTIDE SEQUENCE [LARGE SCALE GENOMIC DNA]</scope>
    <source>
        <strain evidence="2">CRIB-18</strain>
    </source>
</reference>
<dbReference type="OrthoDB" id="9797568at2"/>
<evidence type="ECO:0000313" key="2">
    <source>
        <dbReference type="EMBL" id="CDR33797.1"/>
    </source>
</evidence>
<comment type="caution">
    <text evidence="2">The sequence shown here is derived from an EMBL/GenBank/DDBJ whole genome shotgun (WGS) entry which is preliminary data.</text>
</comment>
<gene>
    <name evidence="2" type="ORF">CSEC_0970</name>
</gene>
<keyword evidence="3" id="KW-1185">Reference proteome</keyword>
<dbReference type="eggNOG" id="COG1392">
    <property type="taxonomic scope" value="Bacteria"/>
</dbReference>
<dbReference type="InterPro" id="IPR038078">
    <property type="entry name" value="PhoU-like_sf"/>
</dbReference>
<protein>
    <submittedName>
        <fullName evidence="2">Phosphate transport regulator</fullName>
    </submittedName>
</protein>
<dbReference type="InterPro" id="IPR052912">
    <property type="entry name" value="UPF0111_domain"/>
</dbReference>
<dbReference type="PANTHER" id="PTHR37298:SF1">
    <property type="entry name" value="UPF0111 PROTEIN YKAA"/>
    <property type="match status" value="1"/>
</dbReference>
<comment type="similarity">
    <text evidence="1">Belongs to the UPF0111 family.</text>
</comment>
<dbReference type="Proteomes" id="UP000031552">
    <property type="component" value="Unassembled WGS sequence"/>
</dbReference>
<dbReference type="EMBL" id="CCEJ010000004">
    <property type="protein sequence ID" value="CDR33797.1"/>
    <property type="molecule type" value="Genomic_DNA"/>
</dbReference>
<organism evidence="2 3">
    <name type="scientific">Candidatus Criblamydia sequanensis CRIB-18</name>
    <dbReference type="NCBI Taxonomy" id="1437425"/>
    <lineage>
        <taxon>Bacteria</taxon>
        <taxon>Pseudomonadati</taxon>
        <taxon>Chlamydiota</taxon>
        <taxon>Chlamydiia</taxon>
        <taxon>Parachlamydiales</taxon>
        <taxon>Candidatus Criblamydiaceae</taxon>
        <taxon>Candidatus Criblamydia</taxon>
    </lineage>
</organism>
<dbReference type="PANTHER" id="PTHR37298">
    <property type="entry name" value="UPF0111 PROTEIN YKAA"/>
    <property type="match status" value="1"/>
</dbReference>
<dbReference type="STRING" id="1437425.CSEC_0970"/>
<accession>A0A090CYR1</accession>
<dbReference type="RefSeq" id="WP_041017345.1">
    <property type="nucleotide sequence ID" value="NZ_CCEJ010000004.1"/>
</dbReference>
<name>A0A090CYR1_9BACT</name>
<dbReference type="AlphaFoldDB" id="A0A090CYR1"/>
<evidence type="ECO:0000313" key="3">
    <source>
        <dbReference type="Proteomes" id="UP000031552"/>
    </source>
</evidence>
<evidence type="ECO:0000256" key="1">
    <source>
        <dbReference type="ARBA" id="ARBA00008591"/>
    </source>
</evidence>
<dbReference type="InterPro" id="IPR018445">
    <property type="entry name" value="Put_Phosphate_transp_reg"/>
</dbReference>
<reference evidence="2" key="1">
    <citation type="submission" date="2013-12" db="EMBL/GenBank/DDBJ databases">
        <authorList>
            <person name="Linke B."/>
        </authorList>
    </citation>
    <scope>NUCLEOTIDE SEQUENCE [LARGE SCALE GENOMIC DNA]</scope>
    <source>
        <strain evidence="2">CRIB-18</strain>
    </source>
</reference>
<sequence length="213" mass="24671">MFWKKKDASFFKHFRDHAESVSKGADYLNKIFTKPVDLDFLVQAIKREEHIADDICHSIIKEISLSGFILPIDREDIFNFSKATDEIINAINHTAESYAIIYKLNEMTLYANQLCSLILELGKFVQLSAKGIETPSENAEETLKYCRNLYRIEHDADTIARDALQNLFIKLKHDQISLADYLAWSDIYRRLEIVTDRGVDFANVVEQIILKYS</sequence>